<organism evidence="2 3">
    <name type="scientific">Musa troglodytarum</name>
    <name type="common">fe'i banana</name>
    <dbReference type="NCBI Taxonomy" id="320322"/>
    <lineage>
        <taxon>Eukaryota</taxon>
        <taxon>Viridiplantae</taxon>
        <taxon>Streptophyta</taxon>
        <taxon>Embryophyta</taxon>
        <taxon>Tracheophyta</taxon>
        <taxon>Spermatophyta</taxon>
        <taxon>Magnoliopsida</taxon>
        <taxon>Liliopsida</taxon>
        <taxon>Zingiberales</taxon>
        <taxon>Musaceae</taxon>
        <taxon>Musa</taxon>
    </lineage>
</organism>
<dbReference type="AlphaFoldDB" id="A0A9E7KD33"/>
<evidence type="ECO:0000256" key="1">
    <source>
        <dbReference type="ARBA" id="ARBA00005437"/>
    </source>
</evidence>
<accession>A0A9E7KD33</accession>
<dbReference type="InterPro" id="IPR007612">
    <property type="entry name" value="LOR"/>
</dbReference>
<dbReference type="EMBL" id="CP097508">
    <property type="protein sequence ID" value="URE12619.1"/>
    <property type="molecule type" value="Genomic_DNA"/>
</dbReference>
<reference evidence="2" key="1">
    <citation type="submission" date="2022-05" db="EMBL/GenBank/DDBJ databases">
        <title>The Musa troglodytarum L. genome provides insights into the mechanism of non-climacteric behaviour and enrichment of carotenoids.</title>
        <authorList>
            <person name="Wang J."/>
        </authorList>
    </citation>
    <scope>NUCLEOTIDE SEQUENCE</scope>
    <source>
        <tissue evidence="2">Leaf</tissue>
    </source>
</reference>
<dbReference type="Pfam" id="PF04525">
    <property type="entry name" value="LOR"/>
    <property type="match status" value="1"/>
</dbReference>
<sequence length="199" mass="21558">MMTKVHPSAAACCATGEDVGRKGFGASVLTVWRKSLLFSCRGFTVFDAEGSLLFRVDTYGSGSTGEVVLMDAAGKPLLTLRRKKLSLGEKWLVYDGEDAVGPLCSVKKHVNLSHSGALAHVTPCRRGGGGAYGYEVEGSYARRSCAVYDQRRRRVAEIRKKEPVGGVAFGGDVFRLVVQSDLDTRLAMAIVIALDYMFR</sequence>
<gene>
    <name evidence="2" type="ORF">MUK42_03829</name>
</gene>
<dbReference type="PANTHER" id="PTHR31087">
    <property type="match status" value="1"/>
</dbReference>
<dbReference type="OrthoDB" id="762390at2759"/>
<dbReference type="InterPro" id="IPR025659">
    <property type="entry name" value="Tubby-like_C"/>
</dbReference>
<keyword evidence="3" id="KW-1185">Reference proteome</keyword>
<dbReference type="PANTHER" id="PTHR31087:SF131">
    <property type="entry name" value="TRANSLATION INITIATION FACTOR 2B FAMILY PROTEIN, PUTATIVE, EXPRESSED-RELATED"/>
    <property type="match status" value="1"/>
</dbReference>
<evidence type="ECO:0000313" key="3">
    <source>
        <dbReference type="Proteomes" id="UP001055439"/>
    </source>
</evidence>
<proteinExistence type="inferred from homology"/>
<dbReference type="Gene3D" id="2.40.160.200">
    <property type="entry name" value="LURP1-related"/>
    <property type="match status" value="1"/>
</dbReference>
<evidence type="ECO:0000313" key="2">
    <source>
        <dbReference type="EMBL" id="URE12619.1"/>
    </source>
</evidence>
<dbReference type="InterPro" id="IPR038595">
    <property type="entry name" value="LOR_sf"/>
</dbReference>
<comment type="similarity">
    <text evidence="1">Belongs to the LOR family.</text>
</comment>
<dbReference type="SUPFAM" id="SSF54518">
    <property type="entry name" value="Tubby C-terminal domain-like"/>
    <property type="match status" value="1"/>
</dbReference>
<name>A0A9E7KD33_9LILI</name>
<dbReference type="Proteomes" id="UP001055439">
    <property type="component" value="Chromosome 6"/>
</dbReference>
<protein>
    <submittedName>
        <fullName evidence="2">LURP-one-related 8</fullName>
    </submittedName>
</protein>